<sequence length="122" mass="13568">MFMDLSSEAVFASGELPTKSVHFWEGVQQTPGFKELAESALTCLITPTRNANIDRLFSLLNATKTKLRNRRATATLDAIIRIKANLCNNDECCVDFKVIPIMLEKYTSSVMYQKSNTLASSA</sequence>
<comment type="caution">
    <text evidence="1">The sequence shown here is derived from an EMBL/GenBank/DDBJ whole genome shotgun (WGS) entry which is preliminary data.</text>
</comment>
<evidence type="ECO:0000313" key="2">
    <source>
        <dbReference type="Proteomes" id="UP000735302"/>
    </source>
</evidence>
<dbReference type="Proteomes" id="UP000735302">
    <property type="component" value="Unassembled WGS sequence"/>
</dbReference>
<proteinExistence type="predicted"/>
<dbReference type="AlphaFoldDB" id="A0AAV4AVS2"/>
<gene>
    <name evidence="1" type="ORF">PoB_003875100</name>
</gene>
<name>A0AAV4AVS2_9GAST</name>
<evidence type="ECO:0000313" key="1">
    <source>
        <dbReference type="EMBL" id="GFO12246.1"/>
    </source>
</evidence>
<dbReference type="EMBL" id="BLXT01004391">
    <property type="protein sequence ID" value="GFO12246.1"/>
    <property type="molecule type" value="Genomic_DNA"/>
</dbReference>
<organism evidence="1 2">
    <name type="scientific">Plakobranchus ocellatus</name>
    <dbReference type="NCBI Taxonomy" id="259542"/>
    <lineage>
        <taxon>Eukaryota</taxon>
        <taxon>Metazoa</taxon>
        <taxon>Spiralia</taxon>
        <taxon>Lophotrochozoa</taxon>
        <taxon>Mollusca</taxon>
        <taxon>Gastropoda</taxon>
        <taxon>Heterobranchia</taxon>
        <taxon>Euthyneura</taxon>
        <taxon>Panpulmonata</taxon>
        <taxon>Sacoglossa</taxon>
        <taxon>Placobranchoidea</taxon>
        <taxon>Plakobranchidae</taxon>
        <taxon>Plakobranchus</taxon>
    </lineage>
</organism>
<reference evidence="1 2" key="1">
    <citation type="journal article" date="2021" name="Elife">
        <title>Chloroplast acquisition without the gene transfer in kleptoplastic sea slugs, Plakobranchus ocellatus.</title>
        <authorList>
            <person name="Maeda T."/>
            <person name="Takahashi S."/>
            <person name="Yoshida T."/>
            <person name="Shimamura S."/>
            <person name="Takaki Y."/>
            <person name="Nagai Y."/>
            <person name="Toyoda A."/>
            <person name="Suzuki Y."/>
            <person name="Arimoto A."/>
            <person name="Ishii H."/>
            <person name="Satoh N."/>
            <person name="Nishiyama T."/>
            <person name="Hasebe M."/>
            <person name="Maruyama T."/>
            <person name="Minagawa J."/>
            <person name="Obokata J."/>
            <person name="Shigenobu S."/>
        </authorList>
    </citation>
    <scope>NUCLEOTIDE SEQUENCE [LARGE SCALE GENOMIC DNA]</scope>
</reference>
<accession>A0AAV4AVS2</accession>
<keyword evidence="2" id="KW-1185">Reference proteome</keyword>
<protein>
    <submittedName>
        <fullName evidence="1">Zinc finger mym-type protein 1</fullName>
    </submittedName>
</protein>